<dbReference type="AlphaFoldDB" id="A0A8J8MEC1"/>
<dbReference type="PROSITE" id="PS50883">
    <property type="entry name" value="EAL"/>
    <property type="match status" value="1"/>
</dbReference>
<accession>A0A8J8MEC1</accession>
<dbReference type="InterPro" id="IPR050706">
    <property type="entry name" value="Cyclic-di-GMP_PDE-like"/>
</dbReference>
<dbReference type="InterPro" id="IPR035919">
    <property type="entry name" value="EAL_sf"/>
</dbReference>
<dbReference type="PANTHER" id="PTHR33121:SF70">
    <property type="entry name" value="SIGNALING PROTEIN YKOW"/>
    <property type="match status" value="1"/>
</dbReference>
<dbReference type="Gene3D" id="3.20.20.450">
    <property type="entry name" value="EAL domain"/>
    <property type="match status" value="1"/>
</dbReference>
<organism evidence="2 3">
    <name type="scientific">Vallitalea guaymasensis</name>
    <dbReference type="NCBI Taxonomy" id="1185412"/>
    <lineage>
        <taxon>Bacteria</taxon>
        <taxon>Bacillati</taxon>
        <taxon>Bacillota</taxon>
        <taxon>Clostridia</taxon>
        <taxon>Lachnospirales</taxon>
        <taxon>Vallitaleaceae</taxon>
        <taxon>Vallitalea</taxon>
    </lineage>
</organism>
<dbReference type="PANTHER" id="PTHR33121">
    <property type="entry name" value="CYCLIC DI-GMP PHOSPHODIESTERASE PDEF"/>
    <property type="match status" value="1"/>
</dbReference>
<dbReference type="Pfam" id="PF00563">
    <property type="entry name" value="EAL"/>
    <property type="match status" value="1"/>
</dbReference>
<reference evidence="2 3" key="1">
    <citation type="submission" date="2020-07" db="EMBL/GenBank/DDBJ databases">
        <title>Vallitalea guaymasensis genome.</title>
        <authorList>
            <person name="Postec A."/>
        </authorList>
    </citation>
    <scope>NUCLEOTIDE SEQUENCE [LARGE SCALE GENOMIC DNA]</scope>
    <source>
        <strain evidence="2 3">Ra1766G1</strain>
    </source>
</reference>
<dbReference type="InterPro" id="IPR029151">
    <property type="entry name" value="Sensor-like_sf"/>
</dbReference>
<evidence type="ECO:0000313" key="2">
    <source>
        <dbReference type="EMBL" id="QUH31258.1"/>
    </source>
</evidence>
<evidence type="ECO:0000313" key="3">
    <source>
        <dbReference type="Proteomes" id="UP000677305"/>
    </source>
</evidence>
<dbReference type="EMBL" id="CP058561">
    <property type="protein sequence ID" value="QUH31258.1"/>
    <property type="molecule type" value="Genomic_DNA"/>
</dbReference>
<dbReference type="InterPro" id="IPR001633">
    <property type="entry name" value="EAL_dom"/>
</dbReference>
<dbReference type="SUPFAM" id="SSF141868">
    <property type="entry name" value="EAL domain-like"/>
    <property type="match status" value="1"/>
</dbReference>
<dbReference type="RefSeq" id="WP_212691320.1">
    <property type="nucleotide sequence ID" value="NZ_CP058561.1"/>
</dbReference>
<dbReference type="Proteomes" id="UP000677305">
    <property type="component" value="Chromosome"/>
</dbReference>
<dbReference type="GO" id="GO:0071111">
    <property type="term" value="F:cyclic-guanylate-specific phosphodiesterase activity"/>
    <property type="evidence" value="ECO:0007669"/>
    <property type="project" value="InterPro"/>
</dbReference>
<proteinExistence type="predicted"/>
<evidence type="ECO:0000259" key="1">
    <source>
        <dbReference type="PROSITE" id="PS50883"/>
    </source>
</evidence>
<name>A0A8J8MEC1_9FIRM</name>
<gene>
    <name evidence="2" type="ORF">HYG85_20955</name>
</gene>
<dbReference type="CDD" id="cd01948">
    <property type="entry name" value="EAL"/>
    <property type="match status" value="1"/>
</dbReference>
<dbReference type="SUPFAM" id="SSF103190">
    <property type="entry name" value="Sensory domain-like"/>
    <property type="match status" value="1"/>
</dbReference>
<keyword evidence="3" id="KW-1185">Reference proteome</keyword>
<feature type="domain" description="EAL" evidence="1">
    <location>
        <begin position="1"/>
        <end position="252"/>
    </location>
</feature>
<sequence>MNNISITDIIEQESIDILMQVILSPHEDFAVGIEALARGVDPNTNTSVNPNELFRQARMCGLAVELDKLCVKKAIQEFTHIYNKNKSTLLFINIEDSFISYSITYDYLIECADEYNIPYENIAIDLCDFDLYSVKEVEIFIEKYRAKGFYMSIDDMGKDYYNLDKILLINPDIIKINTFLLSNLESEQYRKYLLKFISSIAHEMGMVVVAKGIESDKDLNFFIECGAQFVQGYYIARPSKLSSSEIDDIIHNFKRKDNMEEYYFKNKVDSDRSTMTKIINFMNNIKEQIDGVHIGHEENNFKQIFDEYSYVENCWILDMKGIQVSDAYINKDNFRTRNSSIFNISKKHMDFSKKEIYERLVNTILDVWITKPFHSLLTNNICLGVSKYIVDSKGEQYILCLNININRFNMVRDSV</sequence>
<dbReference type="KEGG" id="vgu:HYG85_20955"/>
<dbReference type="SMART" id="SM00052">
    <property type="entry name" value="EAL"/>
    <property type="match status" value="1"/>
</dbReference>
<protein>
    <submittedName>
        <fullName evidence="2">EAL domain-containing protein</fullName>
    </submittedName>
</protein>